<feature type="domain" description="Glutamyl/glutaminyl-tRNA synthetase class Ib catalytic" evidence="8">
    <location>
        <begin position="4"/>
        <end position="273"/>
    </location>
</feature>
<keyword evidence="5 7" id="KW-0648">Protein biosynthesis</keyword>
<dbReference type="RefSeq" id="WP_145357463.1">
    <property type="nucleotide sequence ID" value="NZ_CP036265.1"/>
</dbReference>
<dbReference type="PANTHER" id="PTHR43311:SF2">
    <property type="entry name" value="GLUTAMATE--TRNA LIGASE, MITOCHONDRIAL-RELATED"/>
    <property type="match status" value="1"/>
</dbReference>
<keyword evidence="3 7" id="KW-0547">Nucleotide-binding</keyword>
<dbReference type="KEGG" id="acaf:CA12_06570"/>
<dbReference type="InterPro" id="IPR000924">
    <property type="entry name" value="Glu/Gln-tRNA-synth"/>
</dbReference>
<dbReference type="OrthoDB" id="9807503at2"/>
<dbReference type="SUPFAM" id="SSF48163">
    <property type="entry name" value="An anticodon-binding domain of class I aminoacyl-tRNA synthetases"/>
    <property type="match status" value="1"/>
</dbReference>
<dbReference type="Proteomes" id="UP000318741">
    <property type="component" value="Chromosome"/>
</dbReference>
<feature type="domain" description="Glutamyl/glutaminyl-tRNA synthetase class Ib catalytic" evidence="8">
    <location>
        <begin position="298"/>
        <end position="356"/>
    </location>
</feature>
<accession>A0A517P5C9</accession>
<feature type="binding site" evidence="7">
    <location>
        <position position="260"/>
    </location>
    <ligand>
        <name>ATP</name>
        <dbReference type="ChEBI" id="CHEBI:30616"/>
    </ligand>
</feature>
<comment type="similarity">
    <text evidence="1 7">Belongs to the class-I aminoacyl-tRNA synthetase family. Glutamate--tRNA ligase type 1 subfamily.</text>
</comment>
<dbReference type="InterPro" id="IPR020751">
    <property type="entry name" value="aa-tRNA-synth_I_codon-bd_sub2"/>
</dbReference>
<dbReference type="GO" id="GO:0004818">
    <property type="term" value="F:glutamate-tRNA ligase activity"/>
    <property type="evidence" value="ECO:0007669"/>
    <property type="project" value="UniProtKB-UniRule"/>
</dbReference>
<dbReference type="GO" id="GO:0008270">
    <property type="term" value="F:zinc ion binding"/>
    <property type="evidence" value="ECO:0007669"/>
    <property type="project" value="InterPro"/>
</dbReference>
<comment type="subunit">
    <text evidence="7">Monomer.</text>
</comment>
<dbReference type="Pfam" id="PF00749">
    <property type="entry name" value="tRNA-synt_1c"/>
    <property type="match status" value="2"/>
</dbReference>
<evidence type="ECO:0000259" key="9">
    <source>
        <dbReference type="Pfam" id="PF19269"/>
    </source>
</evidence>
<sequence length="522" mass="57966">MPAVRTRFAPSPTGYMHIGGMRTALFCWLLAEHAKRSGQGGTFVLRVDDTDRARNLDAALAPILDAFRWLGLAWDEGPEVGGPFGPYFQSQRGEFYELALKKLLDSGAAYRDFSSPEEVAADREAAQAAGKPYVTNRRSLELSENEVAGLVEAGQSHVVRLKVPRDRTITVTDAVRGEVSWDGALLPDPVLARADGSPLYNFASVVDDAAMQITHVVRAEEHLSNVPIQTLLFEALGEPVPTFAHIPFVTAPGTNRKLSKRDLAKYRDNKSFRKLFDSAADRLPKLGLELGEDLNPVMVRFYEEMGYLPEALTNALARLGWSLDDHTEIMSRDTVAENFTLDRVVKNPAGLDPDKLFSFQSEWMSRRPREDKVRTCTAILHRAGYANVDVEYVGRVVDALGDRLKLYTDVLDVTYLFEPDVTYDDKAFQKRIAKEGVPELLRDFKTERLEPLTAENWTPERLEAELQSFSEARGQGVGTLIHACRIAATGQPVGPGVYDVLALVGRERCLERIDAALTRSAA</sequence>
<dbReference type="InterPro" id="IPR014729">
    <property type="entry name" value="Rossmann-like_a/b/a_fold"/>
</dbReference>
<keyword evidence="6 7" id="KW-0030">Aminoacyl-tRNA synthetase</keyword>
<reference evidence="10 11" key="1">
    <citation type="submission" date="2019-02" db="EMBL/GenBank/DDBJ databases">
        <title>Deep-cultivation of Planctomycetes and their phenomic and genomic characterization uncovers novel biology.</title>
        <authorList>
            <person name="Wiegand S."/>
            <person name="Jogler M."/>
            <person name="Boedeker C."/>
            <person name="Pinto D."/>
            <person name="Vollmers J."/>
            <person name="Rivas-Marin E."/>
            <person name="Kohn T."/>
            <person name="Peeters S.H."/>
            <person name="Heuer A."/>
            <person name="Rast P."/>
            <person name="Oberbeckmann S."/>
            <person name="Bunk B."/>
            <person name="Jeske O."/>
            <person name="Meyerdierks A."/>
            <person name="Storesund J.E."/>
            <person name="Kallscheuer N."/>
            <person name="Luecker S."/>
            <person name="Lage O.M."/>
            <person name="Pohl T."/>
            <person name="Merkel B.J."/>
            <person name="Hornburger P."/>
            <person name="Mueller R.-W."/>
            <person name="Bruemmer F."/>
            <person name="Labrenz M."/>
            <person name="Spormann A.M."/>
            <person name="Op den Camp H."/>
            <person name="Overmann J."/>
            <person name="Amann R."/>
            <person name="Jetten M.S.M."/>
            <person name="Mascher T."/>
            <person name="Medema M.H."/>
            <person name="Devos D.P."/>
            <person name="Kaster A.-K."/>
            <person name="Ovreas L."/>
            <person name="Rohde M."/>
            <person name="Galperin M.Y."/>
            <person name="Jogler C."/>
        </authorList>
    </citation>
    <scope>NUCLEOTIDE SEQUENCE [LARGE SCALE GENOMIC DNA]</scope>
    <source>
        <strain evidence="10 11">CA12</strain>
    </source>
</reference>
<comment type="caution">
    <text evidence="7">Lacks conserved residue(s) required for the propagation of feature annotation.</text>
</comment>
<comment type="function">
    <text evidence="7">Catalyzes the attachment of glutamate to tRNA(Glu) in a two-step reaction: glutamate is first activated by ATP to form Glu-AMP and then transferred to the acceptor end of tRNA(Glu).</text>
</comment>
<feature type="domain" description="Aminoacyl-tRNA synthetase class I anticodon-binding" evidence="9">
    <location>
        <begin position="388"/>
        <end position="517"/>
    </location>
</feature>
<feature type="short sequence motif" description="'HIGH' region" evidence="7">
    <location>
        <begin position="10"/>
        <end position="20"/>
    </location>
</feature>
<dbReference type="InterPro" id="IPR008925">
    <property type="entry name" value="aa_tRNA-synth_I_cd-bd_sf"/>
</dbReference>
<dbReference type="Pfam" id="PF19269">
    <property type="entry name" value="Anticodon_2"/>
    <property type="match status" value="1"/>
</dbReference>
<name>A0A517P5C9_9PLAN</name>
<keyword evidence="2 7" id="KW-0436">Ligase</keyword>
<proteinExistence type="inferred from homology"/>
<dbReference type="PANTHER" id="PTHR43311">
    <property type="entry name" value="GLUTAMATE--TRNA LIGASE"/>
    <property type="match status" value="1"/>
</dbReference>
<dbReference type="InterPro" id="IPR004527">
    <property type="entry name" value="Glu-tRNA-ligase_bac/mito"/>
</dbReference>
<dbReference type="HAMAP" id="MF_00022">
    <property type="entry name" value="Glu_tRNA_synth_type1"/>
    <property type="match status" value="1"/>
</dbReference>
<keyword evidence="7" id="KW-0963">Cytoplasm</keyword>
<evidence type="ECO:0000259" key="8">
    <source>
        <dbReference type="Pfam" id="PF00749"/>
    </source>
</evidence>
<keyword evidence="11" id="KW-1185">Reference proteome</keyword>
<dbReference type="EC" id="6.1.1.17" evidence="7"/>
<dbReference type="InterPro" id="IPR045462">
    <property type="entry name" value="aa-tRNA-synth_I_cd-bd"/>
</dbReference>
<dbReference type="InterPro" id="IPR049940">
    <property type="entry name" value="GluQ/Sye"/>
</dbReference>
<comment type="catalytic activity">
    <reaction evidence="7">
        <text>tRNA(Glu) + L-glutamate + ATP = L-glutamyl-tRNA(Glu) + AMP + diphosphate</text>
        <dbReference type="Rhea" id="RHEA:23540"/>
        <dbReference type="Rhea" id="RHEA-COMP:9663"/>
        <dbReference type="Rhea" id="RHEA-COMP:9680"/>
        <dbReference type="ChEBI" id="CHEBI:29985"/>
        <dbReference type="ChEBI" id="CHEBI:30616"/>
        <dbReference type="ChEBI" id="CHEBI:33019"/>
        <dbReference type="ChEBI" id="CHEBI:78442"/>
        <dbReference type="ChEBI" id="CHEBI:78520"/>
        <dbReference type="ChEBI" id="CHEBI:456215"/>
        <dbReference type="EC" id="6.1.1.17"/>
    </reaction>
</comment>
<dbReference type="InterPro" id="IPR001412">
    <property type="entry name" value="aa-tRNA-synth_I_CS"/>
</dbReference>
<feature type="short sequence motif" description="'KMSKS' region" evidence="7">
    <location>
        <begin position="257"/>
        <end position="261"/>
    </location>
</feature>
<dbReference type="PRINTS" id="PR00987">
    <property type="entry name" value="TRNASYNTHGLU"/>
</dbReference>
<gene>
    <name evidence="7 10" type="primary">gltX</name>
    <name evidence="10" type="ORF">CA12_06570</name>
</gene>
<evidence type="ECO:0000256" key="7">
    <source>
        <dbReference type="HAMAP-Rule" id="MF_00022"/>
    </source>
</evidence>
<dbReference type="Gene3D" id="3.40.50.620">
    <property type="entry name" value="HUPs"/>
    <property type="match status" value="1"/>
</dbReference>
<dbReference type="AlphaFoldDB" id="A0A517P5C9"/>
<dbReference type="GO" id="GO:0005829">
    <property type="term" value="C:cytosol"/>
    <property type="evidence" value="ECO:0007669"/>
    <property type="project" value="TreeGrafter"/>
</dbReference>
<evidence type="ECO:0000256" key="6">
    <source>
        <dbReference type="ARBA" id="ARBA00023146"/>
    </source>
</evidence>
<dbReference type="InterPro" id="IPR020058">
    <property type="entry name" value="Glu/Gln-tRNA-synth_Ib_cat-dom"/>
</dbReference>
<comment type="subcellular location">
    <subcellularLocation>
        <location evidence="7">Cytoplasm</location>
    </subcellularLocation>
</comment>
<dbReference type="SUPFAM" id="SSF52374">
    <property type="entry name" value="Nucleotidylyl transferase"/>
    <property type="match status" value="1"/>
</dbReference>
<evidence type="ECO:0000313" key="10">
    <source>
        <dbReference type="EMBL" id="QDT14582.1"/>
    </source>
</evidence>
<dbReference type="Gene3D" id="1.10.10.350">
    <property type="match status" value="1"/>
</dbReference>
<dbReference type="GO" id="GO:0006424">
    <property type="term" value="P:glutamyl-tRNA aminoacylation"/>
    <property type="evidence" value="ECO:0007669"/>
    <property type="project" value="UniProtKB-UniRule"/>
</dbReference>
<keyword evidence="4 7" id="KW-0067">ATP-binding</keyword>
<evidence type="ECO:0000256" key="2">
    <source>
        <dbReference type="ARBA" id="ARBA00022598"/>
    </source>
</evidence>
<evidence type="ECO:0000256" key="5">
    <source>
        <dbReference type="ARBA" id="ARBA00022917"/>
    </source>
</evidence>
<dbReference type="PROSITE" id="PS00178">
    <property type="entry name" value="AA_TRNA_LIGASE_I"/>
    <property type="match status" value="1"/>
</dbReference>
<evidence type="ECO:0000256" key="3">
    <source>
        <dbReference type="ARBA" id="ARBA00022741"/>
    </source>
</evidence>
<dbReference type="InterPro" id="IPR033910">
    <property type="entry name" value="GluRS_core"/>
</dbReference>
<evidence type="ECO:0000256" key="4">
    <source>
        <dbReference type="ARBA" id="ARBA00022840"/>
    </source>
</evidence>
<evidence type="ECO:0000256" key="1">
    <source>
        <dbReference type="ARBA" id="ARBA00007894"/>
    </source>
</evidence>
<dbReference type="GO" id="GO:0000049">
    <property type="term" value="F:tRNA binding"/>
    <property type="evidence" value="ECO:0007669"/>
    <property type="project" value="InterPro"/>
</dbReference>
<protein>
    <recommendedName>
        <fullName evidence="7">Glutamate--tRNA ligase</fullName>
        <ecNumber evidence="7">6.1.1.17</ecNumber>
    </recommendedName>
    <alternativeName>
        <fullName evidence="7">Glutamyl-tRNA synthetase</fullName>
        <shortName evidence="7">GluRS</shortName>
    </alternativeName>
</protein>
<dbReference type="CDD" id="cd00808">
    <property type="entry name" value="GluRS_core"/>
    <property type="match status" value="1"/>
</dbReference>
<dbReference type="EMBL" id="CP036265">
    <property type="protein sequence ID" value="QDT14582.1"/>
    <property type="molecule type" value="Genomic_DNA"/>
</dbReference>
<organism evidence="10 11">
    <name type="scientific">Alienimonas californiensis</name>
    <dbReference type="NCBI Taxonomy" id="2527989"/>
    <lineage>
        <taxon>Bacteria</taxon>
        <taxon>Pseudomonadati</taxon>
        <taxon>Planctomycetota</taxon>
        <taxon>Planctomycetia</taxon>
        <taxon>Planctomycetales</taxon>
        <taxon>Planctomycetaceae</taxon>
        <taxon>Alienimonas</taxon>
    </lineage>
</organism>
<dbReference type="GO" id="GO:0005524">
    <property type="term" value="F:ATP binding"/>
    <property type="evidence" value="ECO:0007669"/>
    <property type="project" value="UniProtKB-UniRule"/>
</dbReference>
<evidence type="ECO:0000313" key="11">
    <source>
        <dbReference type="Proteomes" id="UP000318741"/>
    </source>
</evidence>